<dbReference type="Gene3D" id="3.40.50.300">
    <property type="entry name" value="P-loop containing nucleotide triphosphate hydrolases"/>
    <property type="match status" value="1"/>
</dbReference>
<dbReference type="KEGG" id="pacs:FAZ98_22380"/>
<name>A0A7Z2GMM3_9BURK</name>
<protein>
    <submittedName>
        <fullName evidence="1">Dephospho-CoA kinase</fullName>
    </submittedName>
</protein>
<keyword evidence="1" id="KW-0418">Kinase</keyword>
<accession>A0A7Z2GMM3</accession>
<dbReference type="EMBL" id="CP046915">
    <property type="protein sequence ID" value="QGZ64592.1"/>
    <property type="molecule type" value="Genomic_DNA"/>
</dbReference>
<sequence length="197" mass="21587">MSRARSLKYCVIAPAGAGKSTVAKLLKEEIERCGLDCEVVKLAEPLYHLQAAFYSAAGIDISRHQQNHPLMEGIADALRTLNPRSIVDDFMRRYHASTASAVVNDDLRDLAVDWPVLRELGFVTIMVHASAQLRAARLAQRGDLKVSATSKLDANVFAIEHDIAIDNDGCSLKELREQVRAIVERDLGQLVSPVLGA</sequence>
<reference evidence="1 2" key="1">
    <citation type="submission" date="2019-12" db="EMBL/GenBank/DDBJ databases">
        <title>Paraburkholderia acidiphila 7Q-K02 sp. nov and Paraburkholderia acidisoli DHF22 sp. nov., two strains isolated from forest soil.</title>
        <authorList>
            <person name="Gao Z."/>
            <person name="Qiu L."/>
        </authorList>
    </citation>
    <scope>NUCLEOTIDE SEQUENCE [LARGE SCALE GENOMIC DNA]</scope>
    <source>
        <strain evidence="1 2">DHF22</strain>
    </source>
</reference>
<dbReference type="RefSeq" id="WP_158954181.1">
    <property type="nucleotide sequence ID" value="NZ_CP046915.1"/>
</dbReference>
<keyword evidence="1" id="KW-0808">Transferase</keyword>
<organism evidence="1 2">
    <name type="scientific">Paraburkholderia acidisoli</name>
    <dbReference type="NCBI Taxonomy" id="2571748"/>
    <lineage>
        <taxon>Bacteria</taxon>
        <taxon>Pseudomonadati</taxon>
        <taxon>Pseudomonadota</taxon>
        <taxon>Betaproteobacteria</taxon>
        <taxon>Burkholderiales</taxon>
        <taxon>Burkholderiaceae</taxon>
        <taxon>Paraburkholderia</taxon>
    </lineage>
</organism>
<dbReference type="SUPFAM" id="SSF52540">
    <property type="entry name" value="P-loop containing nucleoside triphosphate hydrolases"/>
    <property type="match status" value="1"/>
</dbReference>
<dbReference type="InterPro" id="IPR027417">
    <property type="entry name" value="P-loop_NTPase"/>
</dbReference>
<evidence type="ECO:0000313" key="2">
    <source>
        <dbReference type="Proteomes" id="UP000433577"/>
    </source>
</evidence>
<dbReference type="GO" id="GO:0016301">
    <property type="term" value="F:kinase activity"/>
    <property type="evidence" value="ECO:0007669"/>
    <property type="project" value="UniProtKB-KW"/>
</dbReference>
<dbReference type="AlphaFoldDB" id="A0A7Z2GMM3"/>
<dbReference type="Proteomes" id="UP000433577">
    <property type="component" value="Chromosome 3"/>
</dbReference>
<evidence type="ECO:0000313" key="1">
    <source>
        <dbReference type="EMBL" id="QGZ64592.1"/>
    </source>
</evidence>
<gene>
    <name evidence="1" type="ORF">FAZ98_22380</name>
</gene>
<proteinExistence type="predicted"/>
<keyword evidence="2" id="KW-1185">Reference proteome</keyword>
<dbReference type="OrthoDB" id="9133683at2"/>